<keyword evidence="4" id="KW-1185">Reference proteome</keyword>
<feature type="region of interest" description="Disordered" evidence="2">
    <location>
        <begin position="326"/>
        <end position="359"/>
    </location>
</feature>
<dbReference type="GO" id="GO:0003677">
    <property type="term" value="F:DNA binding"/>
    <property type="evidence" value="ECO:0007669"/>
    <property type="project" value="InterPro"/>
</dbReference>
<feature type="compositionally biased region" description="Acidic residues" evidence="2">
    <location>
        <begin position="341"/>
        <end position="356"/>
    </location>
</feature>
<reference evidence="3 4" key="1">
    <citation type="submission" date="2015-05" db="EMBL/GenBank/DDBJ databases">
        <title>Complete genome sequence of a sulfur-oxidizing gammaproteobacterium strain HA5.</title>
        <authorList>
            <person name="Miura A."/>
            <person name="Kojima H."/>
            <person name="Fukui M."/>
        </authorList>
    </citation>
    <scope>NUCLEOTIDE SEQUENCE [LARGE SCALE GENOMIC DNA]</scope>
    <source>
        <strain evidence="3 4">HA5</strain>
    </source>
</reference>
<dbReference type="Gene3D" id="1.10.443.10">
    <property type="entry name" value="Intergrase catalytic core"/>
    <property type="match status" value="1"/>
</dbReference>
<protein>
    <submittedName>
        <fullName evidence="3">Fis family transcriptional regulator</fullName>
    </submittedName>
</protein>
<dbReference type="GO" id="GO:0015074">
    <property type="term" value="P:DNA integration"/>
    <property type="evidence" value="ECO:0007669"/>
    <property type="project" value="InterPro"/>
</dbReference>
<dbReference type="KEGG" id="slim:SCL_1092"/>
<sequence>MEKFWIEFNEIFKQHGDAAARSGKRISFGTHHIRRGYLRRDFHLLRGGGLLRFEHGQVVRERRFKLGSPYNLKAKHIRALIDDWLARRHSRSYLENKLSVWRQFCAWINKPNLVPGTAEVMSYPNYRHRSQVAVIDKTWSGRGIDVPGKLREIASSDARVALVLELMLTFSLRLKEASLLRPHAADQGAYLDVCRGTKGRRRRVHPIATAEEREVLERAKALVADRTACLVPRDKTYKQWQNHVYYVLTRHGISHKQIGASTHGLRHQGLNRLYEQITGVRSPVRGGRPGEVDRATDRFARQQVAETAGHGKRSVSSAYLGGVLHGRQPSAAIPNPPSASDDGEEDDGADDDDDDEARQLVAALRDRISSDEAIS</sequence>
<dbReference type="AlphaFoldDB" id="A0A1B4XF35"/>
<proteinExistence type="predicted"/>
<evidence type="ECO:0000256" key="1">
    <source>
        <dbReference type="ARBA" id="ARBA00023172"/>
    </source>
</evidence>
<evidence type="ECO:0000313" key="4">
    <source>
        <dbReference type="Proteomes" id="UP000243180"/>
    </source>
</evidence>
<evidence type="ECO:0000313" key="3">
    <source>
        <dbReference type="EMBL" id="BAV33406.1"/>
    </source>
</evidence>
<dbReference type="InParanoid" id="A0A1B4XF35"/>
<dbReference type="Proteomes" id="UP000243180">
    <property type="component" value="Chromosome"/>
</dbReference>
<organism evidence="3 4">
    <name type="scientific">Sulfuricaulis limicola</name>
    <dbReference type="NCBI Taxonomy" id="1620215"/>
    <lineage>
        <taxon>Bacteria</taxon>
        <taxon>Pseudomonadati</taxon>
        <taxon>Pseudomonadota</taxon>
        <taxon>Gammaproteobacteria</taxon>
        <taxon>Acidiferrobacterales</taxon>
        <taxon>Acidiferrobacteraceae</taxon>
        <taxon>Sulfuricaulis</taxon>
    </lineage>
</organism>
<evidence type="ECO:0000256" key="2">
    <source>
        <dbReference type="SAM" id="MobiDB-lite"/>
    </source>
</evidence>
<dbReference type="EMBL" id="AP014879">
    <property type="protein sequence ID" value="BAV33406.1"/>
    <property type="molecule type" value="Genomic_DNA"/>
</dbReference>
<dbReference type="SUPFAM" id="SSF56349">
    <property type="entry name" value="DNA breaking-rejoining enzymes"/>
    <property type="match status" value="1"/>
</dbReference>
<dbReference type="InterPro" id="IPR013762">
    <property type="entry name" value="Integrase-like_cat_sf"/>
</dbReference>
<dbReference type="OrthoDB" id="5394387at2"/>
<keyword evidence="1" id="KW-0233">DNA recombination</keyword>
<dbReference type="GO" id="GO:0006310">
    <property type="term" value="P:DNA recombination"/>
    <property type="evidence" value="ECO:0007669"/>
    <property type="project" value="UniProtKB-KW"/>
</dbReference>
<name>A0A1B4XF35_9GAMM</name>
<dbReference type="RefSeq" id="WP_096360272.1">
    <property type="nucleotide sequence ID" value="NZ_AP014879.1"/>
</dbReference>
<gene>
    <name evidence="3" type="ORF">SCL_1092</name>
</gene>
<dbReference type="InterPro" id="IPR011010">
    <property type="entry name" value="DNA_brk_join_enz"/>
</dbReference>
<accession>A0A1B4XF35</accession>